<accession>A0ABS2GJ15</accession>
<evidence type="ECO:0000256" key="2">
    <source>
        <dbReference type="ARBA" id="ARBA00004236"/>
    </source>
</evidence>
<evidence type="ECO:0000259" key="11">
    <source>
        <dbReference type="Pfam" id="PF00905"/>
    </source>
</evidence>
<dbReference type="InterPro" id="IPR012338">
    <property type="entry name" value="Beta-lactam/transpept-like"/>
</dbReference>
<comment type="similarity">
    <text evidence="3">Belongs to the transpeptidase family.</text>
</comment>
<dbReference type="Pfam" id="PF00905">
    <property type="entry name" value="Transpeptidase"/>
    <property type="match status" value="1"/>
</dbReference>
<keyword evidence="10" id="KW-0961">Cell wall biogenesis/degradation</keyword>
<dbReference type="Pfam" id="PF03717">
    <property type="entry name" value="PBP_dimer"/>
    <property type="match status" value="1"/>
</dbReference>
<dbReference type="Gene3D" id="3.90.1310.10">
    <property type="entry name" value="Penicillin-binding protein 2a (Domain 2)"/>
    <property type="match status" value="1"/>
</dbReference>
<evidence type="ECO:0000256" key="4">
    <source>
        <dbReference type="ARBA" id="ARBA00022475"/>
    </source>
</evidence>
<dbReference type="EMBL" id="JACSNR010000001">
    <property type="protein sequence ID" value="MBM6922467.1"/>
    <property type="molecule type" value="Genomic_DNA"/>
</dbReference>
<dbReference type="PANTHER" id="PTHR30627">
    <property type="entry name" value="PEPTIDOGLYCAN D,D-TRANSPEPTIDASE"/>
    <property type="match status" value="1"/>
</dbReference>
<keyword evidence="6" id="KW-0133">Cell shape</keyword>
<dbReference type="RefSeq" id="WP_204719419.1">
    <property type="nucleotide sequence ID" value="NZ_JACSNR010000001.1"/>
</dbReference>
<dbReference type="PANTHER" id="PTHR30627:SF2">
    <property type="entry name" value="PEPTIDOGLYCAN D,D-TRANSPEPTIDASE MRDA"/>
    <property type="match status" value="1"/>
</dbReference>
<evidence type="ECO:0000256" key="9">
    <source>
        <dbReference type="ARBA" id="ARBA00023136"/>
    </source>
</evidence>
<dbReference type="Gene3D" id="3.40.710.10">
    <property type="entry name" value="DD-peptidase/beta-lactamase superfamily"/>
    <property type="match status" value="1"/>
</dbReference>
<comment type="subcellular location">
    <subcellularLocation>
        <location evidence="2">Cell membrane</location>
    </subcellularLocation>
    <subcellularLocation>
        <location evidence="1">Membrane</location>
        <topology evidence="1">Single-pass membrane protein</topology>
    </subcellularLocation>
</comment>
<evidence type="ECO:0000256" key="10">
    <source>
        <dbReference type="ARBA" id="ARBA00023316"/>
    </source>
</evidence>
<keyword evidence="9" id="KW-0472">Membrane</keyword>
<dbReference type="InterPro" id="IPR001460">
    <property type="entry name" value="PCN-bd_Tpept"/>
</dbReference>
<dbReference type="Proteomes" id="UP000724149">
    <property type="component" value="Unassembled WGS sequence"/>
</dbReference>
<proteinExistence type="inferred from homology"/>
<dbReference type="InterPro" id="IPR005311">
    <property type="entry name" value="PBP_dimer"/>
</dbReference>
<name>A0ABS2GJ15_9FIRM</name>
<feature type="domain" description="Penicillin-binding protein transpeptidase" evidence="11">
    <location>
        <begin position="354"/>
        <end position="671"/>
    </location>
</feature>
<evidence type="ECO:0000256" key="8">
    <source>
        <dbReference type="ARBA" id="ARBA00022989"/>
    </source>
</evidence>
<comment type="caution">
    <text evidence="13">The sequence shown here is derived from an EMBL/GenBank/DDBJ whole genome shotgun (WGS) entry which is preliminary data.</text>
</comment>
<keyword evidence="4" id="KW-1003">Cell membrane</keyword>
<evidence type="ECO:0000256" key="7">
    <source>
        <dbReference type="ARBA" id="ARBA00022984"/>
    </source>
</evidence>
<feature type="domain" description="Penicillin-binding protein dimerisation" evidence="12">
    <location>
        <begin position="52"/>
        <end position="303"/>
    </location>
</feature>
<evidence type="ECO:0008006" key="15">
    <source>
        <dbReference type="Google" id="ProtNLM"/>
    </source>
</evidence>
<evidence type="ECO:0000259" key="12">
    <source>
        <dbReference type="Pfam" id="PF03717"/>
    </source>
</evidence>
<dbReference type="InterPro" id="IPR036138">
    <property type="entry name" value="PBP_dimer_sf"/>
</dbReference>
<evidence type="ECO:0000313" key="13">
    <source>
        <dbReference type="EMBL" id="MBM6922467.1"/>
    </source>
</evidence>
<keyword evidence="14" id="KW-1185">Reference proteome</keyword>
<evidence type="ECO:0000256" key="6">
    <source>
        <dbReference type="ARBA" id="ARBA00022960"/>
    </source>
</evidence>
<keyword evidence="8" id="KW-1133">Transmembrane helix</keyword>
<keyword evidence="7" id="KW-0573">Peptidoglycan synthesis</keyword>
<gene>
    <name evidence="13" type="ORF">H9X81_01995</name>
</gene>
<evidence type="ECO:0000313" key="14">
    <source>
        <dbReference type="Proteomes" id="UP000724149"/>
    </source>
</evidence>
<dbReference type="InterPro" id="IPR050515">
    <property type="entry name" value="Beta-lactam/transpept"/>
</dbReference>
<keyword evidence="5" id="KW-0812">Transmembrane</keyword>
<dbReference type="SUPFAM" id="SSF56601">
    <property type="entry name" value="beta-lactamase/transpeptidase-like"/>
    <property type="match status" value="1"/>
</dbReference>
<sequence>MPAFLKKRDNILVLAFGLVLVFFIGRMLQMQLIQGDEYESQIYKGTIKTQTVEAARGEITDRYGNPIVTNRVSMNIVLDKAFLPAETQNEIILSLMQLLEQSGEEWIDELPVSDTQPYTFDGTDSEIAALKKFAGVNDYADAEEVMHWLLERFGLDNAQVKNEDGELVDPERIYTQQEQRRLAGVLYTMERKGFSLSSPYTFAEDISTRTATIISERSIASPGVSVEQGSARSYPGGSMAAHILGHVGPITEANIQEFEENGIEYELDDIIGQDGLEKLYEEELSGEDGERLVYVNENGEVTDSTISVEPQAGNTVMLTLDSRLQKIAEQSLEDQIHYLNETAPAGQGKEANAGAVCAIDVKTGEVLVLASYPSYDPNTLSEDYAELNADPDKPLRNRALLDTYTPGSIFKPVVALAGLMSGEITSESIVNCSHVYTYYTSVYGSQAFTPTCLGYHGDITVMDALKYSCNIFFYDTGRRVGIDAIVESAKMLGLGVDNGFELWTNPGTISSPEAAEAAGENWYYGDVLQSSIGQRFNKYTPLQLAVYCMNIANRGTQNRVTILKSIKDYSMSDTLYEHETEVLQESTVDPSLFDPIFEGMVAASRTGTAASYFGSYPVDVASKTGTPETADLPNSTFICFAPADDPQIAISVVIEQGWHGYTGAPVARDILDAYFSSDVTAQEPQQSGTLLP</sequence>
<evidence type="ECO:0000256" key="3">
    <source>
        <dbReference type="ARBA" id="ARBA00007171"/>
    </source>
</evidence>
<dbReference type="SUPFAM" id="SSF56519">
    <property type="entry name" value="Penicillin binding protein dimerisation domain"/>
    <property type="match status" value="1"/>
</dbReference>
<dbReference type="Gene3D" id="1.10.10.1230">
    <property type="entry name" value="Penicillin-binding protein, N-terminal non-catalytic domain, head sub-domain"/>
    <property type="match status" value="1"/>
</dbReference>
<reference evidence="13 14" key="1">
    <citation type="journal article" date="2021" name="Sci. Rep.">
        <title>The distribution of antibiotic resistance genes in chicken gut microbiota commensals.</title>
        <authorList>
            <person name="Juricova H."/>
            <person name="Matiasovicova J."/>
            <person name="Kubasova T."/>
            <person name="Cejkova D."/>
            <person name="Rychlik I."/>
        </authorList>
    </citation>
    <scope>NUCLEOTIDE SEQUENCE [LARGE SCALE GENOMIC DNA]</scope>
    <source>
        <strain evidence="13 14">An564</strain>
    </source>
</reference>
<protein>
    <recommendedName>
        <fullName evidence="15">Penicillin-binding protein 2</fullName>
    </recommendedName>
</protein>
<evidence type="ECO:0000256" key="1">
    <source>
        <dbReference type="ARBA" id="ARBA00004167"/>
    </source>
</evidence>
<evidence type="ECO:0000256" key="5">
    <source>
        <dbReference type="ARBA" id="ARBA00022692"/>
    </source>
</evidence>
<organism evidence="13 14">
    <name type="scientific">Hydrogenoanaerobacterium saccharovorans</name>
    <dbReference type="NCBI Taxonomy" id="474960"/>
    <lineage>
        <taxon>Bacteria</taxon>
        <taxon>Bacillati</taxon>
        <taxon>Bacillota</taxon>
        <taxon>Clostridia</taxon>
        <taxon>Eubacteriales</taxon>
        <taxon>Oscillospiraceae</taxon>
        <taxon>Hydrogenoanaerobacterium</taxon>
    </lineage>
</organism>